<dbReference type="PANTHER" id="PTHR43289">
    <property type="entry name" value="MITOGEN-ACTIVATED PROTEIN KINASE KINASE KINASE 20-RELATED"/>
    <property type="match status" value="1"/>
</dbReference>
<evidence type="ECO:0000256" key="2">
    <source>
        <dbReference type="ARBA" id="ARBA00022741"/>
    </source>
</evidence>
<dbReference type="EMBL" id="BAAAGS010000010">
    <property type="protein sequence ID" value="GAA0521131.1"/>
    <property type="molecule type" value="Genomic_DNA"/>
</dbReference>
<feature type="region of interest" description="Disordered" evidence="6">
    <location>
        <begin position="324"/>
        <end position="345"/>
    </location>
</feature>
<dbReference type="RefSeq" id="WP_009943029.1">
    <property type="nucleotide sequence ID" value="NZ_BAAAGS010000010.1"/>
</dbReference>
<dbReference type="Gene3D" id="3.30.200.20">
    <property type="entry name" value="Phosphorylase Kinase, domain 1"/>
    <property type="match status" value="1"/>
</dbReference>
<keyword evidence="3" id="KW-0418">Kinase</keyword>
<dbReference type="PROSITE" id="PS50011">
    <property type="entry name" value="PROTEIN_KINASE_DOM"/>
    <property type="match status" value="1"/>
</dbReference>
<gene>
    <name evidence="8" type="ORF">GCM10009533_20280</name>
</gene>
<feature type="domain" description="Protein kinase" evidence="7">
    <location>
        <begin position="10"/>
        <end position="266"/>
    </location>
</feature>
<evidence type="ECO:0000256" key="3">
    <source>
        <dbReference type="ARBA" id="ARBA00022777"/>
    </source>
</evidence>
<name>A0ABN1CKW5_SACER</name>
<feature type="binding site" evidence="5">
    <location>
        <position position="39"/>
    </location>
    <ligand>
        <name>ATP</name>
        <dbReference type="ChEBI" id="CHEBI:30616"/>
    </ligand>
</feature>
<evidence type="ECO:0000256" key="1">
    <source>
        <dbReference type="ARBA" id="ARBA00022679"/>
    </source>
</evidence>
<evidence type="ECO:0000256" key="5">
    <source>
        <dbReference type="PROSITE-ProRule" id="PRU10141"/>
    </source>
</evidence>
<dbReference type="InterPro" id="IPR008271">
    <property type="entry name" value="Ser/Thr_kinase_AS"/>
</dbReference>
<evidence type="ECO:0000313" key="8">
    <source>
        <dbReference type="EMBL" id="GAA0521131.1"/>
    </source>
</evidence>
<evidence type="ECO:0000259" key="7">
    <source>
        <dbReference type="PROSITE" id="PS50011"/>
    </source>
</evidence>
<reference evidence="8 9" key="1">
    <citation type="journal article" date="2019" name="Int. J. Syst. Evol. Microbiol.">
        <title>The Global Catalogue of Microorganisms (GCM) 10K type strain sequencing project: providing services to taxonomists for standard genome sequencing and annotation.</title>
        <authorList>
            <consortium name="The Broad Institute Genomics Platform"/>
            <consortium name="The Broad Institute Genome Sequencing Center for Infectious Disease"/>
            <person name="Wu L."/>
            <person name="Ma J."/>
        </authorList>
    </citation>
    <scope>NUCLEOTIDE SEQUENCE [LARGE SCALE GENOMIC DNA]</scope>
    <source>
        <strain evidence="8 9">JCM 10303</strain>
    </source>
</reference>
<accession>A0ABN1CKW5</accession>
<proteinExistence type="predicted"/>
<dbReference type="InterPro" id="IPR011009">
    <property type="entry name" value="Kinase-like_dom_sf"/>
</dbReference>
<dbReference type="SMART" id="SM00220">
    <property type="entry name" value="S_TKc"/>
    <property type="match status" value="1"/>
</dbReference>
<dbReference type="SUPFAM" id="SSF56112">
    <property type="entry name" value="Protein kinase-like (PK-like)"/>
    <property type="match status" value="1"/>
</dbReference>
<feature type="compositionally biased region" description="Pro residues" evidence="6">
    <location>
        <begin position="324"/>
        <end position="338"/>
    </location>
</feature>
<keyword evidence="1" id="KW-0808">Transferase</keyword>
<evidence type="ECO:0000256" key="6">
    <source>
        <dbReference type="SAM" id="MobiDB-lite"/>
    </source>
</evidence>
<dbReference type="Proteomes" id="UP001500729">
    <property type="component" value="Unassembled WGS sequence"/>
</dbReference>
<keyword evidence="4 5" id="KW-0067">ATP-binding</keyword>
<dbReference type="Pfam" id="PF00069">
    <property type="entry name" value="Pkinase"/>
    <property type="match status" value="1"/>
</dbReference>
<dbReference type="InterPro" id="IPR000719">
    <property type="entry name" value="Prot_kinase_dom"/>
</dbReference>
<evidence type="ECO:0000313" key="9">
    <source>
        <dbReference type="Proteomes" id="UP001500729"/>
    </source>
</evidence>
<dbReference type="Gene3D" id="1.10.510.10">
    <property type="entry name" value="Transferase(Phosphotransferase) domain 1"/>
    <property type="match status" value="1"/>
</dbReference>
<dbReference type="PROSITE" id="PS00107">
    <property type="entry name" value="PROTEIN_KINASE_ATP"/>
    <property type="match status" value="1"/>
</dbReference>
<dbReference type="PANTHER" id="PTHR43289:SF34">
    <property type="entry name" value="SERINE_THREONINE-PROTEIN KINASE YBDM-RELATED"/>
    <property type="match status" value="1"/>
</dbReference>
<dbReference type="PROSITE" id="PS00108">
    <property type="entry name" value="PROTEIN_KINASE_ST"/>
    <property type="match status" value="1"/>
</dbReference>
<dbReference type="CDD" id="cd14014">
    <property type="entry name" value="STKc_PknB_like"/>
    <property type="match status" value="1"/>
</dbReference>
<evidence type="ECO:0000256" key="4">
    <source>
        <dbReference type="ARBA" id="ARBA00022840"/>
    </source>
</evidence>
<organism evidence="8 9">
    <name type="scientific">Saccharopolyspora erythraea</name>
    <name type="common">Streptomyces erythraeus</name>
    <dbReference type="NCBI Taxonomy" id="1836"/>
    <lineage>
        <taxon>Bacteria</taxon>
        <taxon>Bacillati</taxon>
        <taxon>Actinomycetota</taxon>
        <taxon>Actinomycetes</taxon>
        <taxon>Pseudonocardiales</taxon>
        <taxon>Pseudonocardiaceae</taxon>
        <taxon>Saccharopolyspora</taxon>
    </lineage>
</organism>
<comment type="caution">
    <text evidence="8">The sequence shown here is derived from an EMBL/GenBank/DDBJ whole genome shotgun (WGS) entry which is preliminary data.</text>
</comment>
<keyword evidence="2 5" id="KW-0547">Nucleotide-binding</keyword>
<protein>
    <recommendedName>
        <fullName evidence="7">Protein kinase domain-containing protein</fullName>
    </recommendedName>
</protein>
<keyword evidence="9" id="KW-1185">Reference proteome</keyword>
<sequence>MVEGVLGGRYRLGACLGGGGMADVYRAMDTRLERLVAVKVFRSGTDETGRSRFEEEARLLAGLSHPGLVPVFDYSAGGDELYLVMQLVEGQTLADILESGPLPPAQVADLGHRLADVLAYVHANGIVHRDVKPSNVLVARDGRVYLADFGISRLIDAVGRMTSSGAIMGTATYMAPEQVRGTGVGHAVDVYALGLVLLECVTGRTEYPGAGPESALARLTRSPFVPDSLPEPLRGILRAMTATAPHERPSAERCADLLSGEATDLIPAVPAETPRPPTRQIAAEELVREAAPAPEPKRRRWQWPLAGVGAVAAVVALLLFLQPPPEPAPGPTLPPASGPPGVARLPEDLANLESLVRQ</sequence>
<dbReference type="InterPro" id="IPR017441">
    <property type="entry name" value="Protein_kinase_ATP_BS"/>
</dbReference>